<organism evidence="2 3">
    <name type="scientific">Helicobacter mastomyrinus</name>
    <dbReference type="NCBI Taxonomy" id="287948"/>
    <lineage>
        <taxon>Bacteria</taxon>
        <taxon>Pseudomonadati</taxon>
        <taxon>Campylobacterota</taxon>
        <taxon>Epsilonproteobacteria</taxon>
        <taxon>Campylobacterales</taxon>
        <taxon>Helicobacteraceae</taxon>
        <taxon>Helicobacter</taxon>
    </lineage>
</organism>
<evidence type="ECO:0000313" key="3">
    <source>
        <dbReference type="Proteomes" id="UP001434737"/>
    </source>
</evidence>
<accession>A0ABZ3F686</accession>
<name>A0ABZ3F686_9HELI</name>
<dbReference type="EMBL" id="CP145316">
    <property type="protein sequence ID" value="XAM18673.1"/>
    <property type="molecule type" value="Genomic_DNA"/>
</dbReference>
<protein>
    <submittedName>
        <fullName evidence="2">Uncharacterized protein</fullName>
    </submittedName>
</protein>
<evidence type="ECO:0000313" key="2">
    <source>
        <dbReference type="EMBL" id="XAM18673.1"/>
    </source>
</evidence>
<sequence>MSNAATASLRGKAQASGRSANPHLRIYRHCECSETIHNLQNLEMLRDNTESSSIIPPPLAEGLGGGLNPYGQIHATKPLTCFTMTTQPTKDNL</sequence>
<feature type="region of interest" description="Disordered" evidence="1">
    <location>
        <begin position="1"/>
        <end position="20"/>
    </location>
</feature>
<keyword evidence="3" id="KW-1185">Reference proteome</keyword>
<proteinExistence type="predicted"/>
<evidence type="ECO:0000256" key="1">
    <source>
        <dbReference type="SAM" id="MobiDB-lite"/>
    </source>
</evidence>
<reference evidence="2 3" key="1">
    <citation type="submission" date="2024-02" db="EMBL/GenBank/DDBJ databases">
        <title>Genome and pathogenicity analysis of Helicobacter mastomyrinus isolated from mice.</title>
        <authorList>
            <person name="Zhu L."/>
        </authorList>
    </citation>
    <scope>NUCLEOTIDE SEQUENCE [LARGE SCALE GENOMIC DNA]</scope>
    <source>
        <strain evidence="2 3">Hm-17</strain>
    </source>
</reference>
<gene>
    <name evidence="2" type="ORF">V3I05_03055</name>
</gene>
<dbReference type="Proteomes" id="UP001434737">
    <property type="component" value="Chromosome"/>
</dbReference>
<dbReference type="RefSeq" id="WP_300451127.1">
    <property type="nucleotide sequence ID" value="NZ_CP145316.1"/>
</dbReference>